<dbReference type="Gene3D" id="1.10.10.10">
    <property type="entry name" value="Winged helix-like DNA-binding domain superfamily/Winged helix DNA-binding domain"/>
    <property type="match status" value="1"/>
</dbReference>
<dbReference type="PANTHER" id="PTHR48111">
    <property type="entry name" value="REGULATOR OF RPOS"/>
    <property type="match status" value="1"/>
</dbReference>
<dbReference type="InterPro" id="IPR001867">
    <property type="entry name" value="OmpR/PhoB-type_DNA-bd"/>
</dbReference>
<dbReference type="PROSITE" id="PS50110">
    <property type="entry name" value="RESPONSE_REGULATORY"/>
    <property type="match status" value="1"/>
</dbReference>
<dbReference type="InterPro" id="IPR016032">
    <property type="entry name" value="Sig_transdc_resp-reg_C-effctor"/>
</dbReference>
<dbReference type="CDD" id="cd00383">
    <property type="entry name" value="trans_reg_C"/>
    <property type="match status" value="1"/>
</dbReference>
<dbReference type="GO" id="GO:0005829">
    <property type="term" value="C:cytosol"/>
    <property type="evidence" value="ECO:0007669"/>
    <property type="project" value="TreeGrafter"/>
</dbReference>
<dbReference type="GO" id="GO:0032993">
    <property type="term" value="C:protein-DNA complex"/>
    <property type="evidence" value="ECO:0007669"/>
    <property type="project" value="TreeGrafter"/>
</dbReference>
<dbReference type="GO" id="GO:0006355">
    <property type="term" value="P:regulation of DNA-templated transcription"/>
    <property type="evidence" value="ECO:0007669"/>
    <property type="project" value="InterPro"/>
</dbReference>
<evidence type="ECO:0000259" key="8">
    <source>
        <dbReference type="PROSITE" id="PS50110"/>
    </source>
</evidence>
<evidence type="ECO:0000256" key="5">
    <source>
        <dbReference type="ARBA" id="ARBA00023163"/>
    </source>
</evidence>
<keyword evidence="1 6" id="KW-0597">Phosphoprotein</keyword>
<dbReference type="SMART" id="SM00448">
    <property type="entry name" value="REC"/>
    <property type="match status" value="1"/>
</dbReference>
<feature type="DNA-binding region" description="OmpR/PhoB-type" evidence="7">
    <location>
        <begin position="136"/>
        <end position="230"/>
    </location>
</feature>
<dbReference type="InterPro" id="IPR036388">
    <property type="entry name" value="WH-like_DNA-bd_sf"/>
</dbReference>
<dbReference type="Pfam" id="PF00486">
    <property type="entry name" value="Trans_reg_C"/>
    <property type="match status" value="1"/>
</dbReference>
<evidence type="ECO:0000256" key="2">
    <source>
        <dbReference type="ARBA" id="ARBA00023012"/>
    </source>
</evidence>
<sequence length="235" mass="26807">MADASEPQSLDEAPHILLVDDDQRIRSLIERFLRKEGYRVTVAESAGHARRKLEGLMFDALVLDVMMPGEDGFSLLTTLKADTPDMPVLMLTAMAEPGERIRGLELGADDYLAKPFEPRELSLRLTNMMRRRPEPARVVRFGRFRFDVRREELTADGDPVRLTDRERHLLKLFASRPGATIARHELVADEDLGDRTIDVQINRLRRKLEDDPGEPKYLQTMRGQGYRLLADPGES</sequence>
<dbReference type="GO" id="GO:0000976">
    <property type="term" value="F:transcription cis-regulatory region binding"/>
    <property type="evidence" value="ECO:0007669"/>
    <property type="project" value="TreeGrafter"/>
</dbReference>
<evidence type="ECO:0000256" key="6">
    <source>
        <dbReference type="PROSITE-ProRule" id="PRU00169"/>
    </source>
</evidence>
<dbReference type="CDD" id="cd17574">
    <property type="entry name" value="REC_OmpR"/>
    <property type="match status" value="1"/>
</dbReference>
<dbReference type="InterPro" id="IPR039420">
    <property type="entry name" value="WalR-like"/>
</dbReference>
<dbReference type="PANTHER" id="PTHR48111:SF4">
    <property type="entry name" value="DNA-BINDING DUAL TRANSCRIPTIONAL REGULATOR OMPR"/>
    <property type="match status" value="1"/>
</dbReference>
<dbReference type="InterPro" id="IPR001789">
    <property type="entry name" value="Sig_transdc_resp-reg_receiver"/>
</dbReference>
<dbReference type="SMART" id="SM00862">
    <property type="entry name" value="Trans_reg_C"/>
    <property type="match status" value="1"/>
</dbReference>
<keyword evidence="3" id="KW-0805">Transcription regulation</keyword>
<dbReference type="GO" id="GO:0000156">
    <property type="term" value="F:phosphorelay response regulator activity"/>
    <property type="evidence" value="ECO:0007669"/>
    <property type="project" value="TreeGrafter"/>
</dbReference>
<protein>
    <submittedName>
        <fullName evidence="10">Response regulator transcription factor</fullName>
    </submittedName>
</protein>
<reference evidence="10" key="1">
    <citation type="submission" date="2020-12" db="EMBL/GenBank/DDBJ databases">
        <title>Bacterial taxonomy.</title>
        <authorList>
            <person name="Pan X."/>
        </authorList>
    </citation>
    <scope>NUCLEOTIDE SEQUENCE</scope>
    <source>
        <strain evidence="10">B2012</strain>
    </source>
</reference>
<dbReference type="Proteomes" id="UP000609531">
    <property type="component" value="Unassembled WGS sequence"/>
</dbReference>
<accession>A0A934IML4</accession>
<feature type="domain" description="Response regulatory" evidence="8">
    <location>
        <begin position="15"/>
        <end position="129"/>
    </location>
</feature>
<keyword evidence="5" id="KW-0804">Transcription</keyword>
<proteinExistence type="predicted"/>
<dbReference type="InterPro" id="IPR011006">
    <property type="entry name" value="CheY-like_superfamily"/>
</dbReference>
<dbReference type="SUPFAM" id="SSF46894">
    <property type="entry name" value="C-terminal effector domain of the bipartite response regulators"/>
    <property type="match status" value="1"/>
</dbReference>
<evidence type="ECO:0000256" key="4">
    <source>
        <dbReference type="ARBA" id="ARBA00023125"/>
    </source>
</evidence>
<dbReference type="Pfam" id="PF00072">
    <property type="entry name" value="Response_reg"/>
    <property type="match status" value="1"/>
</dbReference>
<gene>
    <name evidence="10" type="ORF">JCR33_05580</name>
</gene>
<evidence type="ECO:0000256" key="3">
    <source>
        <dbReference type="ARBA" id="ARBA00023015"/>
    </source>
</evidence>
<dbReference type="AlphaFoldDB" id="A0A934IML4"/>
<dbReference type="Gene3D" id="3.40.50.2300">
    <property type="match status" value="1"/>
</dbReference>
<feature type="domain" description="OmpR/PhoB-type" evidence="9">
    <location>
        <begin position="136"/>
        <end position="230"/>
    </location>
</feature>
<keyword evidence="11" id="KW-1185">Reference proteome</keyword>
<organism evidence="10 11">
    <name type="scientific">Acuticoccus mangrovi</name>
    <dbReference type="NCBI Taxonomy" id="2796142"/>
    <lineage>
        <taxon>Bacteria</taxon>
        <taxon>Pseudomonadati</taxon>
        <taxon>Pseudomonadota</taxon>
        <taxon>Alphaproteobacteria</taxon>
        <taxon>Hyphomicrobiales</taxon>
        <taxon>Amorphaceae</taxon>
        <taxon>Acuticoccus</taxon>
    </lineage>
</organism>
<dbReference type="SUPFAM" id="SSF52172">
    <property type="entry name" value="CheY-like"/>
    <property type="match status" value="1"/>
</dbReference>
<dbReference type="RefSeq" id="WP_198881030.1">
    <property type="nucleotide sequence ID" value="NZ_JAEKJA010000003.1"/>
</dbReference>
<evidence type="ECO:0000313" key="11">
    <source>
        <dbReference type="Proteomes" id="UP000609531"/>
    </source>
</evidence>
<dbReference type="EMBL" id="JAEKJA010000003">
    <property type="protein sequence ID" value="MBJ3775148.1"/>
    <property type="molecule type" value="Genomic_DNA"/>
</dbReference>
<feature type="modified residue" description="4-aspartylphosphate" evidence="6">
    <location>
        <position position="64"/>
    </location>
</feature>
<dbReference type="PROSITE" id="PS51755">
    <property type="entry name" value="OMPR_PHOB"/>
    <property type="match status" value="1"/>
</dbReference>
<keyword evidence="4 7" id="KW-0238">DNA-binding</keyword>
<evidence type="ECO:0000259" key="9">
    <source>
        <dbReference type="PROSITE" id="PS51755"/>
    </source>
</evidence>
<name>A0A934IML4_9HYPH</name>
<keyword evidence="2" id="KW-0902">Two-component regulatory system</keyword>
<evidence type="ECO:0000256" key="7">
    <source>
        <dbReference type="PROSITE-ProRule" id="PRU01091"/>
    </source>
</evidence>
<evidence type="ECO:0000256" key="1">
    <source>
        <dbReference type="ARBA" id="ARBA00022553"/>
    </source>
</evidence>
<evidence type="ECO:0000313" key="10">
    <source>
        <dbReference type="EMBL" id="MBJ3775148.1"/>
    </source>
</evidence>
<comment type="caution">
    <text evidence="10">The sequence shown here is derived from an EMBL/GenBank/DDBJ whole genome shotgun (WGS) entry which is preliminary data.</text>
</comment>